<organism evidence="1 2">
    <name type="scientific">Bradyrhizobium diazoefficiens</name>
    <dbReference type="NCBI Taxonomy" id="1355477"/>
    <lineage>
        <taxon>Bacteria</taxon>
        <taxon>Pseudomonadati</taxon>
        <taxon>Pseudomonadota</taxon>
        <taxon>Alphaproteobacteria</taxon>
        <taxon>Hyphomicrobiales</taxon>
        <taxon>Nitrobacteraceae</taxon>
        <taxon>Bradyrhizobium</taxon>
    </lineage>
</organism>
<evidence type="ECO:0000313" key="1">
    <source>
        <dbReference type="EMBL" id="BAR61902.1"/>
    </source>
</evidence>
<evidence type="ECO:0000313" key="2">
    <source>
        <dbReference type="Proteomes" id="UP000063308"/>
    </source>
</evidence>
<dbReference type="AlphaFoldDB" id="A0A0E4BVC4"/>
<protein>
    <submittedName>
        <fullName evidence="1">Uncharacterized protein</fullName>
    </submittedName>
</protein>
<reference evidence="1 2" key="1">
    <citation type="submission" date="2014-11" db="EMBL/GenBank/DDBJ databases">
        <title>Symbiosis island explosion on the genome of extra-slow-growing strains of soybean bradyrhizobia with massive insertion sequences.</title>
        <authorList>
            <person name="Iida T."/>
            <person name="Minamisawa K."/>
        </authorList>
    </citation>
    <scope>NUCLEOTIDE SEQUENCE [LARGE SCALE GENOMIC DNA]</scope>
    <source>
        <strain evidence="1 2">NK6</strain>
    </source>
</reference>
<gene>
    <name evidence="1" type="ORF">NK6_8755</name>
</gene>
<name>A0A0E4BVC4_9BRAD</name>
<sequence>MTDRRVLSATALNIREAELKAALEIRELFANGVITHDREVNADQTNGFNMNTIDNETDCGTTCCIGGWMFRAMERDRTAPCATAAGYVTRHASPRLIPLFFPLQDMGGQWIVDTNGRSYDGPEYIDIAPSQALEAMDNFLATGDPNWPRVLHLEDIEVACA</sequence>
<proteinExistence type="predicted"/>
<dbReference type="EMBL" id="AP014685">
    <property type="protein sequence ID" value="BAR61902.1"/>
    <property type="molecule type" value="Genomic_DNA"/>
</dbReference>
<dbReference type="Proteomes" id="UP000063308">
    <property type="component" value="Chromosome"/>
</dbReference>
<accession>A0A0E4BVC4</accession>